<feature type="domain" description="RCK N-terminal" evidence="3">
    <location>
        <begin position="136"/>
        <end position="267"/>
    </location>
</feature>
<dbReference type="PROSITE" id="PS51201">
    <property type="entry name" value="RCK_N"/>
    <property type="match status" value="1"/>
</dbReference>
<dbReference type="Proteomes" id="UP000298246">
    <property type="component" value="Unassembled WGS sequence"/>
</dbReference>
<dbReference type="GO" id="GO:0005886">
    <property type="term" value="C:plasma membrane"/>
    <property type="evidence" value="ECO:0007669"/>
    <property type="project" value="UniProtKB-SubCell"/>
</dbReference>
<dbReference type="PANTHER" id="PTHR43833">
    <property type="entry name" value="POTASSIUM CHANNEL PROTEIN 2-RELATED-RELATED"/>
    <property type="match status" value="1"/>
</dbReference>
<dbReference type="PANTHER" id="PTHR43833:SF9">
    <property type="entry name" value="POTASSIUM CHANNEL PROTEIN YUGO-RELATED"/>
    <property type="match status" value="1"/>
</dbReference>
<dbReference type="InterPro" id="IPR050721">
    <property type="entry name" value="Trk_Ktr_HKT_K-transport"/>
</dbReference>
<dbReference type="InterPro" id="IPR003148">
    <property type="entry name" value="RCK_N"/>
</dbReference>
<comment type="caution">
    <text evidence="4">The sequence shown here is derived from an EMBL/GenBank/DDBJ whole genome shotgun (WGS) entry which is preliminary data.</text>
</comment>
<comment type="subcellular location">
    <subcellularLocation>
        <location evidence="1">Cell membrane</location>
        <topology evidence="1">Multi-pass membrane protein</topology>
    </subcellularLocation>
</comment>
<dbReference type="SUPFAM" id="SSF81324">
    <property type="entry name" value="Voltage-gated potassium channels"/>
    <property type="match status" value="1"/>
</dbReference>
<name>A0A4Y8Q9Z4_9BACL</name>
<dbReference type="SUPFAM" id="SSF51735">
    <property type="entry name" value="NAD(P)-binding Rossmann-fold domains"/>
    <property type="match status" value="1"/>
</dbReference>
<evidence type="ECO:0000313" key="4">
    <source>
        <dbReference type="EMBL" id="TFE91444.1"/>
    </source>
</evidence>
<feature type="transmembrane region" description="Helical" evidence="2">
    <location>
        <begin position="95"/>
        <end position="116"/>
    </location>
</feature>
<protein>
    <recommendedName>
        <fullName evidence="3">RCK N-terminal domain-containing protein</fullName>
    </recommendedName>
</protein>
<reference evidence="4 5" key="1">
    <citation type="submission" date="2017-03" db="EMBL/GenBank/DDBJ databases">
        <title>Isolation of Levoglucosan Utilizing Bacteria.</title>
        <authorList>
            <person name="Arya A.S."/>
        </authorList>
    </citation>
    <scope>NUCLEOTIDE SEQUENCE [LARGE SCALE GENOMIC DNA]</scope>
    <source>
        <strain evidence="4 5">MEC069</strain>
    </source>
</reference>
<evidence type="ECO:0000256" key="1">
    <source>
        <dbReference type="ARBA" id="ARBA00004651"/>
    </source>
</evidence>
<dbReference type="InterPro" id="IPR013099">
    <property type="entry name" value="K_chnl_dom"/>
</dbReference>
<dbReference type="Gene3D" id="1.10.287.70">
    <property type="match status" value="1"/>
</dbReference>
<dbReference type="PRINTS" id="PR00169">
    <property type="entry name" value="KCHANNEL"/>
</dbReference>
<dbReference type="Gene3D" id="3.40.50.720">
    <property type="entry name" value="NAD(P)-binding Rossmann-like Domain"/>
    <property type="match status" value="1"/>
</dbReference>
<dbReference type="EMBL" id="MYFO01000002">
    <property type="protein sequence ID" value="TFE91444.1"/>
    <property type="molecule type" value="Genomic_DNA"/>
</dbReference>
<dbReference type="AlphaFoldDB" id="A0A4Y8Q9Z4"/>
<organism evidence="4 5">
    <name type="scientific">Paenibacillus athensensis</name>
    <dbReference type="NCBI Taxonomy" id="1967502"/>
    <lineage>
        <taxon>Bacteria</taxon>
        <taxon>Bacillati</taxon>
        <taxon>Bacillota</taxon>
        <taxon>Bacilli</taxon>
        <taxon>Bacillales</taxon>
        <taxon>Paenibacillaceae</taxon>
        <taxon>Paenibacillus</taxon>
    </lineage>
</organism>
<keyword evidence="5" id="KW-1185">Reference proteome</keyword>
<keyword evidence="2" id="KW-0812">Transmembrane</keyword>
<evidence type="ECO:0000256" key="2">
    <source>
        <dbReference type="SAM" id="Phobius"/>
    </source>
</evidence>
<dbReference type="Pfam" id="PF22614">
    <property type="entry name" value="Slo-like_RCK"/>
    <property type="match status" value="1"/>
</dbReference>
<dbReference type="Pfam" id="PF07885">
    <property type="entry name" value="Ion_trans_2"/>
    <property type="match status" value="1"/>
</dbReference>
<sequence>MRFSLTDQSCIMKSKSIRAGGTMLLFIQWFRRVLRMNSAVLVTVSVVLIAAASFAAYALEPQTFKHPFNGFWWVMTTVTTVGYGDFYPHTVPGKILGVVLYLFGISLISIIISRVVDSIFVYKRKKEEGRLRYRGEGHFVIIDWSKHAEFAVEEILNTDPKADIVLIDQYEKTPYEHDRVHYVRGNPVRKETLDLANLEQARAVFIFANEITEYNKYVRDDSFVDGKSLLTATAIERHFSHIHTVVEVVDREHIQNFQHVKVDEFIVSTETVSRLAVRAAFNPGVSKIVYELLSRGQGEDLYEIRPRKHWATYRDAYMELLQQGATLIADGDKLDINRRLDEPIPATARLFVICDYATYAKL</sequence>
<keyword evidence="2" id="KW-1133">Transmembrane helix</keyword>
<evidence type="ECO:0000259" key="3">
    <source>
        <dbReference type="PROSITE" id="PS51201"/>
    </source>
</evidence>
<keyword evidence="2" id="KW-0472">Membrane</keyword>
<proteinExistence type="predicted"/>
<gene>
    <name evidence="4" type="ORF">B5M42_03105</name>
</gene>
<accession>A0A4Y8Q9Z4</accession>
<dbReference type="GO" id="GO:0006813">
    <property type="term" value="P:potassium ion transport"/>
    <property type="evidence" value="ECO:0007669"/>
    <property type="project" value="InterPro"/>
</dbReference>
<dbReference type="InterPro" id="IPR036291">
    <property type="entry name" value="NAD(P)-bd_dom_sf"/>
</dbReference>
<evidence type="ECO:0000313" key="5">
    <source>
        <dbReference type="Proteomes" id="UP000298246"/>
    </source>
</evidence>